<evidence type="ECO:0000313" key="1">
    <source>
        <dbReference type="EMBL" id="OGZ70397.1"/>
    </source>
</evidence>
<comment type="caution">
    <text evidence="1">The sequence shown here is derived from an EMBL/GenBank/DDBJ whole genome shotgun (WGS) entry which is preliminary data.</text>
</comment>
<reference evidence="1 2" key="1">
    <citation type="journal article" date="2016" name="Nat. Commun.">
        <title>Thousands of microbial genomes shed light on interconnected biogeochemical processes in an aquifer system.</title>
        <authorList>
            <person name="Anantharaman K."/>
            <person name="Brown C.T."/>
            <person name="Hug L.A."/>
            <person name="Sharon I."/>
            <person name="Castelle C.J."/>
            <person name="Probst A.J."/>
            <person name="Thomas B.C."/>
            <person name="Singh A."/>
            <person name="Wilkins M.J."/>
            <person name="Karaoz U."/>
            <person name="Brodie E.L."/>
            <person name="Williams K.H."/>
            <person name="Hubbard S.S."/>
            <person name="Banfield J.F."/>
        </authorList>
    </citation>
    <scope>NUCLEOTIDE SEQUENCE [LARGE SCALE GENOMIC DNA]</scope>
</reference>
<name>A0A1G2I6Z3_9BACT</name>
<dbReference type="AlphaFoldDB" id="A0A1G2I6Z3"/>
<sequence length="171" mass="19333">MASFEIWKKVVLNAGRKSSKDYQKEFKEKNVALNPQVLDALKGYKFASFPKTTEVKLTLVPVKALVDGYGMQLLQMGDLIARLPIAWCSFEIAFALRGQYLDQPRDEKIWIGTKPIESVKRKKGYDDIVRRLLFIGNHEHQLSLSIGQGGKFDPSGLLNSDQLLAFVMKEA</sequence>
<gene>
    <name evidence="1" type="ORF">A3F47_00795</name>
</gene>
<dbReference type="Proteomes" id="UP000179214">
    <property type="component" value="Unassembled WGS sequence"/>
</dbReference>
<proteinExistence type="predicted"/>
<evidence type="ECO:0000313" key="2">
    <source>
        <dbReference type="Proteomes" id="UP000179214"/>
    </source>
</evidence>
<dbReference type="EMBL" id="MHOV01000010">
    <property type="protein sequence ID" value="OGZ70397.1"/>
    <property type="molecule type" value="Genomic_DNA"/>
</dbReference>
<protein>
    <submittedName>
        <fullName evidence="1">Uncharacterized protein</fullName>
    </submittedName>
</protein>
<accession>A0A1G2I6Z3</accession>
<organism evidence="1 2">
    <name type="scientific">Candidatus Staskawiczbacteria bacterium RIFCSPHIGHO2_12_FULL_38_11</name>
    <dbReference type="NCBI Taxonomy" id="1802209"/>
    <lineage>
        <taxon>Bacteria</taxon>
        <taxon>Candidatus Staskawicziibacteriota</taxon>
    </lineage>
</organism>